<gene>
    <name evidence="11" type="ORF">UA08_04976</name>
</gene>
<dbReference type="CDD" id="cd00067">
    <property type="entry name" value="GAL4"/>
    <property type="match status" value="1"/>
</dbReference>
<feature type="transmembrane region" description="Helical" evidence="8">
    <location>
        <begin position="91"/>
        <end position="109"/>
    </location>
</feature>
<keyword evidence="8" id="KW-1133">Transmembrane helix</keyword>
<dbReference type="GO" id="GO:0003677">
    <property type="term" value="F:DNA binding"/>
    <property type="evidence" value="ECO:0007669"/>
    <property type="project" value="UniProtKB-KW"/>
</dbReference>
<keyword evidence="3" id="KW-0805">Transcription regulation</keyword>
<keyword evidence="8" id="KW-0472">Membrane</keyword>
<dbReference type="Gene3D" id="1.20.1250.20">
    <property type="entry name" value="MFS general substrate transporter like domains"/>
    <property type="match status" value="2"/>
</dbReference>
<dbReference type="InterPro" id="IPR011701">
    <property type="entry name" value="MFS"/>
</dbReference>
<keyword evidence="8" id="KW-0812">Transmembrane</keyword>
<dbReference type="SUPFAM" id="SSF103473">
    <property type="entry name" value="MFS general substrate transporter"/>
    <property type="match status" value="1"/>
</dbReference>
<dbReference type="OrthoDB" id="6499973at2759"/>
<reference evidence="11 12" key="1">
    <citation type="submission" date="2015-06" db="EMBL/GenBank/DDBJ databases">
        <title>Talaromyces atroroseus IBT 11181 draft genome.</title>
        <authorList>
            <person name="Rasmussen K.B."/>
            <person name="Rasmussen S."/>
            <person name="Petersen B."/>
            <person name="Sicheritz-Ponten T."/>
            <person name="Mortensen U.H."/>
            <person name="Thrane U."/>
        </authorList>
    </citation>
    <scope>NUCLEOTIDE SEQUENCE [LARGE SCALE GENOMIC DNA]</scope>
    <source>
        <strain evidence="11 12">IBT 11181</strain>
    </source>
</reference>
<keyword evidence="6" id="KW-0539">Nucleus</keyword>
<dbReference type="GeneID" id="31004732"/>
<feature type="domain" description="Major facilitator superfamily (MFS) profile" evidence="10">
    <location>
        <begin position="20"/>
        <end position="404"/>
    </location>
</feature>
<dbReference type="InterPro" id="IPR020846">
    <property type="entry name" value="MFS_dom"/>
</dbReference>
<evidence type="ECO:0008006" key="13">
    <source>
        <dbReference type="Google" id="ProtNLM"/>
    </source>
</evidence>
<dbReference type="PANTHER" id="PTHR11360">
    <property type="entry name" value="MONOCARBOXYLATE TRANSPORTER"/>
    <property type="match status" value="1"/>
</dbReference>
<feature type="transmembrane region" description="Helical" evidence="8">
    <location>
        <begin position="288"/>
        <end position="308"/>
    </location>
</feature>
<name>A0A225AFE1_TALAT</name>
<feature type="transmembrane region" description="Helical" evidence="8">
    <location>
        <begin position="379"/>
        <end position="403"/>
    </location>
</feature>
<dbReference type="CDD" id="cd12148">
    <property type="entry name" value="fungal_TF_MHR"/>
    <property type="match status" value="1"/>
</dbReference>
<dbReference type="Pfam" id="PF07690">
    <property type="entry name" value="MFS_1"/>
    <property type="match status" value="1"/>
</dbReference>
<comment type="similarity">
    <text evidence="2">Belongs to the major facilitator superfamily. Monocarboxylate porter (TC 2.A.1.13) family.</text>
</comment>
<feature type="transmembrane region" description="Helical" evidence="8">
    <location>
        <begin position="314"/>
        <end position="331"/>
    </location>
</feature>
<organism evidence="11 12">
    <name type="scientific">Talaromyces atroroseus</name>
    <dbReference type="NCBI Taxonomy" id="1441469"/>
    <lineage>
        <taxon>Eukaryota</taxon>
        <taxon>Fungi</taxon>
        <taxon>Dikarya</taxon>
        <taxon>Ascomycota</taxon>
        <taxon>Pezizomycotina</taxon>
        <taxon>Eurotiomycetes</taxon>
        <taxon>Eurotiomycetidae</taxon>
        <taxon>Eurotiales</taxon>
        <taxon>Trichocomaceae</taxon>
        <taxon>Talaromyces</taxon>
        <taxon>Talaromyces sect. Trachyspermi</taxon>
    </lineage>
</organism>
<sequence>MPPNDYSSRPIPSKDTSTRAWLIVAGGLLIYFPTFGFLNAFGTFQTYYEQDLLAGTSSSKIAWIGSLQIFLLFIGGLVVGPLYDKVGATRLLVPGAVIYVTSLMLTSVCKKYYQLILAQGIAFGCANALLFYPTIAAINQWFDKQRGIALGLAVSGSSLGGIFWTELISYMFKKIGFGWSVRACGFISLAFVIPSCFLIITRPPEPGESEDSKVDFKEILYNKTYILFSLGMLLVLWGMFIPFFYLPSYGESYGMSTAAANNLLAYMNAGSFLGRVFTGILSDRIGRFNMISLASLSCGILLFCLHRITAPGAIVAFSVLYGICSGGLISLQSACIGQITPAHNIIGVRIGLMMAFCSIGGLTGSPIAGALLTTDHGKWYGFIDFCAFILTGGAVVTIVSRLANMPILYIKLIGPIRSIHLGDDDVKRSSHLATTTLGQTCGKCLMVTRFTIDITSQIPHMAKTSELRRSCGLCRSRKIACSGETICKACRERSIECVYDLETPKGRPRSHKNDAAASNRSNVGDSDSAAASISISVMAELDVMFRENFGAEPVAAPSNLFHERVASFNRNLAAGKARHDASTPPGTLTYPAFLALLTQDLVETVAVKFGNLDCQPFFGPGERFYRACMLQDTIDSMFEASESLPCSSDVLDEYSPSLITQHLEVWFNNHPLSIIISKTLLLREIRNDSANQVLLGVLLADAHHFSDDSAREDRMLKWAISQLYLLSANKADIITAQITLLLGWYHACRCHSRRALCYIGYACRIATMLKCQLHESSSRNQTQINGIDHGAVEAEVIHNICWVALAITTWAFIQMDMSLADLLPAGLMQVLPASTEADSMLLQLDRATHNLSTLKHQISSLQSVWLLSHVTSLSANMYALYPRLSSGRQPESHPWQDLVLRRLDHLLHQGRSLAQICSDSRDAILDVIALVQTQHLESKAASALLAFYHALSIQLLFPHGKDQSNCHPPVLSDILFQKLSKSMHGLKQLFPAIQSVAKQNAAQPTNIASAALHFYILALDATGRALAHILAKLAPGEQISWQDRLAHLFDAGSALHGLFDDDVLLQDHRWRSVKRQLKVACTRRLNPRMANLATTIATQFITQDTHFQLQASYSAYQVVGSSW</sequence>
<evidence type="ECO:0000259" key="10">
    <source>
        <dbReference type="PROSITE" id="PS50850"/>
    </source>
</evidence>
<feature type="transmembrane region" description="Helical" evidence="8">
    <location>
        <begin position="179"/>
        <end position="200"/>
    </location>
</feature>
<feature type="transmembrane region" description="Helical" evidence="8">
    <location>
        <begin position="20"/>
        <end position="41"/>
    </location>
</feature>
<dbReference type="GO" id="GO:0000981">
    <property type="term" value="F:DNA-binding transcription factor activity, RNA polymerase II-specific"/>
    <property type="evidence" value="ECO:0007669"/>
    <property type="project" value="InterPro"/>
</dbReference>
<dbReference type="InterPro" id="IPR036864">
    <property type="entry name" value="Zn2-C6_fun-type_DNA-bd_sf"/>
</dbReference>
<evidence type="ECO:0000313" key="12">
    <source>
        <dbReference type="Proteomes" id="UP000214365"/>
    </source>
</evidence>
<keyword evidence="5" id="KW-0804">Transcription</keyword>
<dbReference type="Gene3D" id="4.10.240.10">
    <property type="entry name" value="Zn(2)-C6 fungal-type DNA-binding domain"/>
    <property type="match status" value="1"/>
</dbReference>
<evidence type="ECO:0000256" key="4">
    <source>
        <dbReference type="ARBA" id="ARBA00023125"/>
    </source>
</evidence>
<feature type="domain" description="Zn(2)-C6 fungal-type" evidence="9">
    <location>
        <begin position="470"/>
        <end position="499"/>
    </location>
</feature>
<evidence type="ECO:0000259" key="9">
    <source>
        <dbReference type="PROSITE" id="PS50048"/>
    </source>
</evidence>
<evidence type="ECO:0000256" key="7">
    <source>
        <dbReference type="SAM" id="MobiDB-lite"/>
    </source>
</evidence>
<feature type="transmembrane region" description="Helical" evidence="8">
    <location>
        <begin position="121"/>
        <end position="142"/>
    </location>
</feature>
<feature type="transmembrane region" description="Helical" evidence="8">
    <location>
        <begin position="148"/>
        <end position="167"/>
    </location>
</feature>
<dbReference type="Proteomes" id="UP000214365">
    <property type="component" value="Unassembled WGS sequence"/>
</dbReference>
<dbReference type="InterPro" id="IPR036259">
    <property type="entry name" value="MFS_trans_sf"/>
</dbReference>
<dbReference type="InterPro" id="IPR050327">
    <property type="entry name" value="Proton-linked_MCT"/>
</dbReference>
<evidence type="ECO:0000256" key="8">
    <source>
        <dbReference type="SAM" id="Phobius"/>
    </source>
</evidence>
<keyword evidence="12" id="KW-1185">Reference proteome</keyword>
<dbReference type="InterPro" id="IPR001138">
    <property type="entry name" value="Zn2Cys6_DnaBD"/>
</dbReference>
<dbReference type="SUPFAM" id="SSF57701">
    <property type="entry name" value="Zn2/Cys6 DNA-binding domain"/>
    <property type="match status" value="1"/>
</dbReference>
<dbReference type="PROSITE" id="PS50048">
    <property type="entry name" value="ZN2_CY6_FUNGAL_2"/>
    <property type="match status" value="1"/>
</dbReference>
<dbReference type="RefSeq" id="XP_020120163.1">
    <property type="nucleotide sequence ID" value="XM_020267306.1"/>
</dbReference>
<evidence type="ECO:0000256" key="1">
    <source>
        <dbReference type="ARBA" id="ARBA00004141"/>
    </source>
</evidence>
<dbReference type="PROSITE" id="PS50850">
    <property type="entry name" value="MFS"/>
    <property type="match status" value="1"/>
</dbReference>
<keyword evidence="4" id="KW-0238">DNA-binding</keyword>
<dbReference type="PANTHER" id="PTHR11360:SF177">
    <property type="entry name" value="RIBOFLAVIN TRANSPORTER MCH5"/>
    <property type="match status" value="1"/>
</dbReference>
<dbReference type="PROSITE" id="PS00463">
    <property type="entry name" value="ZN2_CY6_FUNGAL_1"/>
    <property type="match status" value="1"/>
</dbReference>
<feature type="transmembrane region" description="Helical" evidence="8">
    <location>
        <begin position="225"/>
        <end position="246"/>
    </location>
</feature>
<dbReference type="AlphaFoldDB" id="A0A225AFE1"/>
<comment type="subcellular location">
    <subcellularLocation>
        <location evidence="1">Membrane</location>
        <topology evidence="1">Multi-pass membrane protein</topology>
    </subcellularLocation>
</comment>
<feature type="transmembrane region" description="Helical" evidence="8">
    <location>
        <begin position="352"/>
        <end position="373"/>
    </location>
</feature>
<feature type="transmembrane region" description="Helical" evidence="8">
    <location>
        <begin position="61"/>
        <end position="79"/>
    </location>
</feature>
<evidence type="ECO:0000256" key="2">
    <source>
        <dbReference type="ARBA" id="ARBA00006727"/>
    </source>
</evidence>
<evidence type="ECO:0000256" key="6">
    <source>
        <dbReference type="ARBA" id="ARBA00023242"/>
    </source>
</evidence>
<feature type="region of interest" description="Disordered" evidence="7">
    <location>
        <begin position="505"/>
        <end position="527"/>
    </location>
</feature>
<evidence type="ECO:0000256" key="3">
    <source>
        <dbReference type="ARBA" id="ARBA00023015"/>
    </source>
</evidence>
<dbReference type="EMBL" id="LFMY01000006">
    <property type="protein sequence ID" value="OKL60042.1"/>
    <property type="molecule type" value="Genomic_DNA"/>
</dbReference>
<dbReference type="GO" id="GO:0016020">
    <property type="term" value="C:membrane"/>
    <property type="evidence" value="ECO:0007669"/>
    <property type="project" value="UniProtKB-SubCell"/>
</dbReference>
<evidence type="ECO:0000256" key="5">
    <source>
        <dbReference type="ARBA" id="ARBA00023163"/>
    </source>
</evidence>
<proteinExistence type="inferred from homology"/>
<dbReference type="GO" id="GO:0022857">
    <property type="term" value="F:transmembrane transporter activity"/>
    <property type="evidence" value="ECO:0007669"/>
    <property type="project" value="InterPro"/>
</dbReference>
<dbReference type="SMART" id="SM00066">
    <property type="entry name" value="GAL4"/>
    <property type="match status" value="1"/>
</dbReference>
<dbReference type="CDD" id="cd17352">
    <property type="entry name" value="MFS_MCT_SLC16"/>
    <property type="match status" value="1"/>
</dbReference>
<accession>A0A225AFE1</accession>
<evidence type="ECO:0000313" key="11">
    <source>
        <dbReference type="EMBL" id="OKL60042.1"/>
    </source>
</evidence>
<dbReference type="GO" id="GO:0008270">
    <property type="term" value="F:zinc ion binding"/>
    <property type="evidence" value="ECO:0007669"/>
    <property type="project" value="InterPro"/>
</dbReference>
<protein>
    <recommendedName>
        <fullName evidence="13">Zn(2)-C6 fungal-type domain-containing protein</fullName>
    </recommendedName>
</protein>
<comment type="caution">
    <text evidence="11">The sequence shown here is derived from an EMBL/GenBank/DDBJ whole genome shotgun (WGS) entry which is preliminary data.</text>
</comment>